<sequence length="338" mass="39068">MTIGSDSDRWILVLPPELYDCNEKVEVFTLPHPSNIKAKKRPRLVEFENNGIYELRSHQFSRGCKYYEDQDRLSERYHYTKDGQSVKSTFITNELNPEDGYVIEEGNFRYVTKYDITFNLIGFFYRHCVMDEEKDYLKGDTKDINSQCDNRSLGWRDYQDLLIDTHDSEWCHISSHILQKGLENIAEPIEEAGDVYYKITPEKIVHCLVRKVKQILEHFPSNLPPLVSLPPDIVEYAKVSIAVNFLISLIPKPAYCSLVKYSGETLNISEAIEKYQEYKKHLKDVGKEKELLVQTAMSVGLPTNRGPEKPKKIIKKVTVKKKVAMGKGAIDGFFKKSK</sequence>
<feature type="domain" description="Rnh202 triple barrel" evidence="7">
    <location>
        <begin position="21"/>
        <end position="115"/>
    </location>
</feature>
<dbReference type="AlphaFoldDB" id="A0A8J2WYW3"/>
<evidence type="ECO:0000313" key="9">
    <source>
        <dbReference type="Proteomes" id="UP000019375"/>
    </source>
</evidence>
<keyword evidence="9" id="KW-1185">Reference proteome</keyword>
<gene>
    <name evidence="8" type="ORF">BN860_10836g</name>
</gene>
<evidence type="ECO:0000256" key="1">
    <source>
        <dbReference type="ARBA" id="ARBA00004123"/>
    </source>
</evidence>
<dbReference type="Proteomes" id="UP000019375">
    <property type="component" value="Unassembled WGS sequence"/>
</dbReference>
<evidence type="ECO:0000256" key="5">
    <source>
        <dbReference type="ARBA" id="ARBA00033464"/>
    </source>
</evidence>
<dbReference type="Pfam" id="PF17745">
    <property type="entry name" value="Ydr279_N"/>
    <property type="match status" value="1"/>
</dbReference>
<dbReference type="CDD" id="cd09270">
    <property type="entry name" value="RNase_H2-B"/>
    <property type="match status" value="1"/>
</dbReference>
<comment type="subcellular location">
    <subcellularLocation>
        <location evidence="1">Nucleus</location>
    </subcellularLocation>
</comment>
<organism evidence="8 9">
    <name type="scientific">Zygosaccharomyces bailii (strain CLIB 213 / ATCC 58445 / CBS 680 / BCRC 21525 / NBRC 1098 / NCYC 1416 / NRRL Y-2227)</name>
    <dbReference type="NCBI Taxonomy" id="1333698"/>
    <lineage>
        <taxon>Eukaryota</taxon>
        <taxon>Fungi</taxon>
        <taxon>Dikarya</taxon>
        <taxon>Ascomycota</taxon>
        <taxon>Saccharomycotina</taxon>
        <taxon>Saccharomycetes</taxon>
        <taxon>Saccharomycetales</taxon>
        <taxon>Saccharomycetaceae</taxon>
        <taxon>Zygosaccharomyces</taxon>
    </lineage>
</organism>
<dbReference type="InterPro" id="IPR019024">
    <property type="entry name" value="RNase_H2_suB_wHTH"/>
</dbReference>
<dbReference type="GO" id="GO:0032299">
    <property type="term" value="C:ribonuclease H2 complex"/>
    <property type="evidence" value="ECO:0007669"/>
    <property type="project" value="InterPro"/>
</dbReference>
<evidence type="ECO:0000256" key="4">
    <source>
        <dbReference type="ARBA" id="ARBA00024778"/>
    </source>
</evidence>
<dbReference type="PANTHER" id="PTHR13383:SF11">
    <property type="entry name" value="RIBONUCLEASE H2 SUBUNIT B"/>
    <property type="match status" value="1"/>
</dbReference>
<keyword evidence="3" id="KW-0539">Nucleus</keyword>
<protein>
    <recommendedName>
        <fullName evidence="2">Ribonuclease H2 subunit B</fullName>
    </recommendedName>
    <alternativeName>
        <fullName evidence="5">Ribonuclease HI subunit B</fullName>
    </alternativeName>
</protein>
<name>A0A8J2WYW3_ZYGB2</name>
<reference evidence="9" key="1">
    <citation type="journal article" date="2013" name="Genome Announc.">
        <title>Genome sequence of the food spoilage yeast Zygosaccharomyces bailii CLIB 213(T).</title>
        <authorList>
            <person name="Galeote V."/>
            <person name="Bigey F."/>
            <person name="Devillers H."/>
            <person name="Neuveglise C."/>
            <person name="Dequin S."/>
        </authorList>
    </citation>
    <scope>NUCLEOTIDE SEQUENCE [LARGE SCALE GENOMIC DNA]</scope>
    <source>
        <strain evidence="9">CLIB 213 / ATCC 58445 / CBS 680 / CCRC 21525 / NBRC 1098 / NCYC 1416 / NRRL Y-2227</strain>
    </source>
</reference>
<evidence type="ECO:0000259" key="6">
    <source>
        <dbReference type="Pfam" id="PF09468"/>
    </source>
</evidence>
<dbReference type="OrthoDB" id="29098at2759"/>
<accession>A0A8J2WYW3</accession>
<dbReference type="GO" id="GO:0006401">
    <property type="term" value="P:RNA catabolic process"/>
    <property type="evidence" value="ECO:0007669"/>
    <property type="project" value="TreeGrafter"/>
</dbReference>
<dbReference type="GO" id="GO:0005654">
    <property type="term" value="C:nucleoplasm"/>
    <property type="evidence" value="ECO:0007669"/>
    <property type="project" value="TreeGrafter"/>
</dbReference>
<comment type="function">
    <text evidence="4">Non catalytic subunit of RNase H2, an endonuclease that specifically degrades the RNA of RNA:DNA hybrids. Participates in DNA replication, possibly by mediating the removal of lagging-strand Okazaki fragment RNA primers during DNA replication. Mediates the excision of single ribonucleotides from DNA:RNA duplexes.</text>
</comment>
<evidence type="ECO:0000256" key="2">
    <source>
        <dbReference type="ARBA" id="ARBA00019062"/>
    </source>
</evidence>
<dbReference type="EMBL" id="HG316456">
    <property type="protein sequence ID" value="CDF89170.1"/>
    <property type="molecule type" value="Genomic_DNA"/>
</dbReference>
<evidence type="ECO:0000313" key="8">
    <source>
        <dbReference type="EMBL" id="CDF89170.1"/>
    </source>
</evidence>
<dbReference type="Pfam" id="PF09468">
    <property type="entry name" value="RNase_H2-Ydr279"/>
    <property type="match status" value="1"/>
</dbReference>
<dbReference type="PANTHER" id="PTHR13383">
    <property type="entry name" value="RIBONUCLEASE H2 SUBUNIT B"/>
    <property type="match status" value="1"/>
</dbReference>
<feature type="domain" description="Ribonuclease H2 subunit B wHTH" evidence="6">
    <location>
        <begin position="118"/>
        <end position="257"/>
    </location>
</feature>
<dbReference type="InterPro" id="IPR041195">
    <property type="entry name" value="Rnh202_N"/>
</dbReference>
<proteinExistence type="predicted"/>
<dbReference type="InterPro" id="IPR040456">
    <property type="entry name" value="RNase_H2_suB"/>
</dbReference>
<evidence type="ECO:0000256" key="3">
    <source>
        <dbReference type="ARBA" id="ARBA00023242"/>
    </source>
</evidence>
<evidence type="ECO:0000259" key="7">
    <source>
        <dbReference type="Pfam" id="PF17745"/>
    </source>
</evidence>